<dbReference type="InterPro" id="IPR046778">
    <property type="entry name" value="UPF0758_N"/>
</dbReference>
<dbReference type="CDD" id="cd08071">
    <property type="entry name" value="MPN_DUF2466"/>
    <property type="match status" value="1"/>
</dbReference>
<gene>
    <name evidence="8" type="ORF">HMIKAMFF_00035</name>
</gene>
<dbReference type="InterPro" id="IPR037518">
    <property type="entry name" value="MPN"/>
</dbReference>
<dbReference type="GO" id="GO:0008237">
    <property type="term" value="F:metallopeptidase activity"/>
    <property type="evidence" value="ECO:0007669"/>
    <property type="project" value="UniProtKB-KW"/>
</dbReference>
<dbReference type="NCBIfam" id="TIGR00608">
    <property type="entry name" value="radc"/>
    <property type="match status" value="1"/>
</dbReference>
<protein>
    <recommendedName>
        <fullName evidence="7">MPN domain-containing protein</fullName>
    </recommendedName>
</protein>
<sequence>MRKITDITDIDKPREKLIRRDVSTLSNVELLAVLIGRGVRGRDVLQVASEVDRQFKDDLDRVGFEELVKISGIGAVKASQILAGFELARRYSRKNDVKITFPADVLPFVMEIRDKNQEHFVCISLNGANEVIEKRVVTVGLLNANQVHPREVFSDAIAERAASIILVHNHPSGNTDPSHEDIAVTKRLVEAGEILGIKIHDHIIVSKNEHTSMKERGLLP</sequence>
<dbReference type="InterPro" id="IPR001405">
    <property type="entry name" value="UPF0758"/>
</dbReference>
<dbReference type="InterPro" id="IPR025657">
    <property type="entry name" value="RadC_JAB"/>
</dbReference>
<accession>A0A7G9YPE1</accession>
<dbReference type="GO" id="GO:0046872">
    <property type="term" value="F:metal ion binding"/>
    <property type="evidence" value="ECO:0007669"/>
    <property type="project" value="UniProtKB-KW"/>
</dbReference>
<name>A0A7G9YPE1_9EURY</name>
<evidence type="ECO:0000256" key="2">
    <source>
        <dbReference type="ARBA" id="ARBA00022723"/>
    </source>
</evidence>
<evidence type="ECO:0000256" key="6">
    <source>
        <dbReference type="RuleBase" id="RU003797"/>
    </source>
</evidence>
<dbReference type="Pfam" id="PF04002">
    <property type="entry name" value="RadC"/>
    <property type="match status" value="1"/>
</dbReference>
<dbReference type="PANTHER" id="PTHR30471:SF3">
    <property type="entry name" value="UPF0758 PROTEIN YEES-RELATED"/>
    <property type="match status" value="1"/>
</dbReference>
<feature type="domain" description="MPN" evidence="7">
    <location>
        <begin position="98"/>
        <end position="219"/>
    </location>
</feature>
<keyword evidence="3" id="KW-0378">Hydrolase</keyword>
<keyword evidence="4" id="KW-0862">Zinc</keyword>
<evidence type="ECO:0000256" key="4">
    <source>
        <dbReference type="ARBA" id="ARBA00022833"/>
    </source>
</evidence>
<comment type="similarity">
    <text evidence="6">Belongs to the UPF0758 family.</text>
</comment>
<evidence type="ECO:0000256" key="1">
    <source>
        <dbReference type="ARBA" id="ARBA00022670"/>
    </source>
</evidence>
<organism evidence="8">
    <name type="scientific">Candidatus Methanogaster sp. ANME-2c ERB4</name>
    <dbReference type="NCBI Taxonomy" id="2759911"/>
    <lineage>
        <taxon>Archaea</taxon>
        <taxon>Methanobacteriati</taxon>
        <taxon>Methanobacteriota</taxon>
        <taxon>Stenosarchaea group</taxon>
        <taxon>Methanomicrobia</taxon>
        <taxon>Methanosarcinales</taxon>
        <taxon>ANME-2 cluster</taxon>
        <taxon>Candidatus Methanogasteraceae</taxon>
        <taxon>Candidatus Methanogaster</taxon>
    </lineage>
</organism>
<dbReference type="PROSITE" id="PS01302">
    <property type="entry name" value="UPF0758"/>
    <property type="match status" value="1"/>
</dbReference>
<proteinExistence type="inferred from homology"/>
<dbReference type="InterPro" id="IPR020891">
    <property type="entry name" value="UPF0758_CS"/>
</dbReference>
<dbReference type="AlphaFoldDB" id="A0A7G9YPE1"/>
<keyword evidence="5" id="KW-0482">Metalloprotease</keyword>
<dbReference type="PROSITE" id="PS50249">
    <property type="entry name" value="MPN"/>
    <property type="match status" value="1"/>
</dbReference>
<dbReference type="EMBL" id="MT631398">
    <property type="protein sequence ID" value="QNO49875.1"/>
    <property type="molecule type" value="Genomic_DNA"/>
</dbReference>
<keyword evidence="2" id="KW-0479">Metal-binding</keyword>
<dbReference type="NCBIfam" id="NF000642">
    <property type="entry name" value="PRK00024.1"/>
    <property type="match status" value="1"/>
</dbReference>
<dbReference type="Gene3D" id="3.40.140.10">
    <property type="entry name" value="Cytidine Deaminase, domain 2"/>
    <property type="match status" value="1"/>
</dbReference>
<evidence type="ECO:0000256" key="5">
    <source>
        <dbReference type="ARBA" id="ARBA00023049"/>
    </source>
</evidence>
<dbReference type="GO" id="GO:0006508">
    <property type="term" value="P:proteolysis"/>
    <property type="evidence" value="ECO:0007669"/>
    <property type="project" value="UniProtKB-KW"/>
</dbReference>
<evidence type="ECO:0000313" key="8">
    <source>
        <dbReference type="EMBL" id="QNO49875.1"/>
    </source>
</evidence>
<keyword evidence="1" id="KW-0645">Protease</keyword>
<evidence type="ECO:0000256" key="3">
    <source>
        <dbReference type="ARBA" id="ARBA00022801"/>
    </source>
</evidence>
<dbReference type="Pfam" id="PF20582">
    <property type="entry name" value="UPF0758_N"/>
    <property type="match status" value="1"/>
</dbReference>
<reference evidence="8" key="1">
    <citation type="submission" date="2020-06" db="EMBL/GenBank/DDBJ databases">
        <title>Unique genomic features of the anaerobic methanotrophic archaea.</title>
        <authorList>
            <person name="Chadwick G.L."/>
            <person name="Skennerton C.T."/>
            <person name="Laso-Perez R."/>
            <person name="Leu A.O."/>
            <person name="Speth D.R."/>
            <person name="Yu H."/>
            <person name="Morgan-Lang C."/>
            <person name="Hatzenpichler R."/>
            <person name="Goudeau D."/>
            <person name="Malmstrom R."/>
            <person name="Brazelton W.J."/>
            <person name="Woyke T."/>
            <person name="Hallam S.J."/>
            <person name="Tyson G.W."/>
            <person name="Wegener G."/>
            <person name="Boetius A."/>
            <person name="Orphan V."/>
        </authorList>
    </citation>
    <scope>NUCLEOTIDE SEQUENCE</scope>
</reference>
<dbReference type="PANTHER" id="PTHR30471">
    <property type="entry name" value="DNA REPAIR PROTEIN RADC"/>
    <property type="match status" value="1"/>
</dbReference>
<evidence type="ECO:0000259" key="7">
    <source>
        <dbReference type="PROSITE" id="PS50249"/>
    </source>
</evidence>